<gene>
    <name evidence="5" type="ORF">POM88_037681</name>
</gene>
<organism evidence="5 6">
    <name type="scientific">Heracleum sosnowskyi</name>
    <dbReference type="NCBI Taxonomy" id="360622"/>
    <lineage>
        <taxon>Eukaryota</taxon>
        <taxon>Viridiplantae</taxon>
        <taxon>Streptophyta</taxon>
        <taxon>Embryophyta</taxon>
        <taxon>Tracheophyta</taxon>
        <taxon>Spermatophyta</taxon>
        <taxon>Magnoliopsida</taxon>
        <taxon>eudicotyledons</taxon>
        <taxon>Gunneridae</taxon>
        <taxon>Pentapetalae</taxon>
        <taxon>asterids</taxon>
        <taxon>campanulids</taxon>
        <taxon>Apiales</taxon>
        <taxon>Apiaceae</taxon>
        <taxon>Apioideae</taxon>
        <taxon>apioid superclade</taxon>
        <taxon>Tordylieae</taxon>
        <taxon>Tordyliinae</taxon>
        <taxon>Heracleum</taxon>
    </lineage>
</organism>
<dbReference type="InterPro" id="IPR013819">
    <property type="entry name" value="LipOase_C"/>
</dbReference>
<dbReference type="Gene3D" id="1.20.245.10">
    <property type="entry name" value="Lipoxygenase-1, Domain 5"/>
    <property type="match status" value="1"/>
</dbReference>
<accession>A0AAD8HQK1</accession>
<evidence type="ECO:0000259" key="4">
    <source>
        <dbReference type="PROSITE" id="PS51393"/>
    </source>
</evidence>
<dbReference type="InterPro" id="IPR036226">
    <property type="entry name" value="LipOase_C_sf"/>
</dbReference>
<dbReference type="Pfam" id="PF00305">
    <property type="entry name" value="Lipoxygenase"/>
    <property type="match status" value="1"/>
</dbReference>
<proteinExistence type="predicted"/>
<dbReference type="EMBL" id="JAUIZM010000008">
    <property type="protein sequence ID" value="KAK1371589.1"/>
    <property type="molecule type" value="Genomic_DNA"/>
</dbReference>
<evidence type="ECO:0000313" key="5">
    <source>
        <dbReference type="EMBL" id="KAK1371589.1"/>
    </source>
</evidence>
<dbReference type="GO" id="GO:0016702">
    <property type="term" value="F:oxidoreductase activity, acting on single donors with incorporation of molecular oxygen, incorporation of two atoms of oxygen"/>
    <property type="evidence" value="ECO:0007669"/>
    <property type="project" value="InterPro"/>
</dbReference>
<dbReference type="Proteomes" id="UP001237642">
    <property type="component" value="Unassembled WGS sequence"/>
</dbReference>
<dbReference type="GO" id="GO:0034440">
    <property type="term" value="P:lipid oxidation"/>
    <property type="evidence" value="ECO:0007669"/>
    <property type="project" value="InterPro"/>
</dbReference>
<name>A0AAD8HQK1_9APIA</name>
<reference evidence="5" key="2">
    <citation type="submission" date="2023-05" db="EMBL/GenBank/DDBJ databases">
        <authorList>
            <person name="Schelkunov M.I."/>
        </authorList>
    </citation>
    <scope>NUCLEOTIDE SEQUENCE</scope>
    <source>
        <strain evidence="5">Hsosn_3</strain>
        <tissue evidence="5">Leaf</tissue>
    </source>
</reference>
<sequence length="126" mass="14220">MPNEEKTYEAWKSFLSRPEDEILSCYLTPTQAVTVLTTLKALSNHSPDEEYIGQEPEPSWAEDEVINGAFKLFHNRLLELDGIIDARNTNHNLRNRTGAGVMPYEFLKRKSEPGITSKGIPNSVSI</sequence>
<feature type="domain" description="Lipoxygenase" evidence="4">
    <location>
        <begin position="1"/>
        <end position="126"/>
    </location>
</feature>
<protein>
    <submittedName>
        <fullName evidence="5">Lipoxygenase</fullName>
    </submittedName>
</protein>
<comment type="caution">
    <text evidence="5">The sequence shown here is derived from an EMBL/GenBank/DDBJ whole genome shotgun (WGS) entry which is preliminary data.</text>
</comment>
<keyword evidence="1" id="KW-0479">Metal-binding</keyword>
<dbReference type="AlphaFoldDB" id="A0AAD8HQK1"/>
<keyword evidence="3" id="KW-0560">Oxidoreductase</keyword>
<dbReference type="PANTHER" id="PTHR11771">
    <property type="entry name" value="LIPOXYGENASE"/>
    <property type="match status" value="1"/>
</dbReference>
<evidence type="ECO:0000256" key="1">
    <source>
        <dbReference type="ARBA" id="ARBA00022723"/>
    </source>
</evidence>
<reference evidence="5" key="1">
    <citation type="submission" date="2023-02" db="EMBL/GenBank/DDBJ databases">
        <title>Genome of toxic invasive species Heracleum sosnowskyi carries increased number of genes despite the absence of recent whole-genome duplications.</title>
        <authorList>
            <person name="Schelkunov M."/>
            <person name="Shtratnikova V."/>
            <person name="Makarenko M."/>
            <person name="Klepikova A."/>
            <person name="Omelchenko D."/>
            <person name="Novikova G."/>
            <person name="Obukhova E."/>
            <person name="Bogdanov V."/>
            <person name="Penin A."/>
            <person name="Logacheva M."/>
        </authorList>
    </citation>
    <scope>NUCLEOTIDE SEQUENCE</scope>
    <source>
        <strain evidence="5">Hsosn_3</strain>
        <tissue evidence="5">Leaf</tissue>
    </source>
</reference>
<dbReference type="GO" id="GO:0046872">
    <property type="term" value="F:metal ion binding"/>
    <property type="evidence" value="ECO:0007669"/>
    <property type="project" value="UniProtKB-KW"/>
</dbReference>
<evidence type="ECO:0000313" key="6">
    <source>
        <dbReference type="Proteomes" id="UP001237642"/>
    </source>
</evidence>
<dbReference type="InterPro" id="IPR000907">
    <property type="entry name" value="LipOase"/>
</dbReference>
<evidence type="ECO:0000256" key="2">
    <source>
        <dbReference type="ARBA" id="ARBA00022964"/>
    </source>
</evidence>
<evidence type="ECO:0000256" key="3">
    <source>
        <dbReference type="ARBA" id="ARBA00023002"/>
    </source>
</evidence>
<keyword evidence="2" id="KW-0223">Dioxygenase</keyword>
<dbReference type="PROSITE" id="PS51393">
    <property type="entry name" value="LIPOXYGENASE_3"/>
    <property type="match status" value="1"/>
</dbReference>
<dbReference type="SUPFAM" id="SSF48484">
    <property type="entry name" value="Lipoxigenase"/>
    <property type="match status" value="1"/>
</dbReference>
<keyword evidence="6" id="KW-1185">Reference proteome</keyword>